<proteinExistence type="predicted"/>
<name>X1NW11_9ZZZZ</name>
<accession>X1NW11</accession>
<feature type="compositionally biased region" description="Basic and acidic residues" evidence="1">
    <location>
        <begin position="62"/>
        <end position="78"/>
    </location>
</feature>
<evidence type="ECO:0008006" key="3">
    <source>
        <dbReference type="Google" id="ProtNLM"/>
    </source>
</evidence>
<evidence type="ECO:0000313" key="2">
    <source>
        <dbReference type="EMBL" id="GAI48227.1"/>
    </source>
</evidence>
<protein>
    <recommendedName>
        <fullName evidence="3">DNA recombination protein RmuC</fullName>
    </recommendedName>
</protein>
<dbReference type="EMBL" id="BARV01042479">
    <property type="protein sequence ID" value="GAI48227.1"/>
    <property type="molecule type" value="Genomic_DNA"/>
</dbReference>
<dbReference type="AlphaFoldDB" id="X1NW11"/>
<gene>
    <name evidence="2" type="ORF">S06H3_63864</name>
</gene>
<organism evidence="2">
    <name type="scientific">marine sediment metagenome</name>
    <dbReference type="NCBI Taxonomy" id="412755"/>
    <lineage>
        <taxon>unclassified sequences</taxon>
        <taxon>metagenomes</taxon>
        <taxon>ecological metagenomes</taxon>
    </lineage>
</organism>
<feature type="region of interest" description="Disordered" evidence="1">
    <location>
        <begin position="56"/>
        <end position="78"/>
    </location>
</feature>
<evidence type="ECO:0000256" key="1">
    <source>
        <dbReference type="SAM" id="MobiDB-lite"/>
    </source>
</evidence>
<reference evidence="2" key="1">
    <citation type="journal article" date="2014" name="Front. Microbiol.">
        <title>High frequency of phylogenetically diverse reductive dehalogenase-homologous genes in deep subseafloor sedimentary metagenomes.</title>
        <authorList>
            <person name="Kawai M."/>
            <person name="Futagami T."/>
            <person name="Toyoda A."/>
            <person name="Takaki Y."/>
            <person name="Nishi S."/>
            <person name="Hori S."/>
            <person name="Arai W."/>
            <person name="Tsubouchi T."/>
            <person name="Morono Y."/>
            <person name="Uchiyama I."/>
            <person name="Ito T."/>
            <person name="Fujiyama A."/>
            <person name="Inagaki F."/>
            <person name="Takami H."/>
        </authorList>
    </citation>
    <scope>NUCLEOTIDE SEQUENCE</scope>
    <source>
        <strain evidence="2">Expedition CK06-06</strain>
    </source>
</reference>
<feature type="non-terminal residue" evidence="2">
    <location>
        <position position="1"/>
    </location>
</feature>
<sequence length="78" mass="8760">HIESAASEILGHLRRLQGDLIDFQEDYETLGGHIRHAANKYDDASRKLARFGDKLQLTGETPVEKLPEGKTETPDETE</sequence>
<comment type="caution">
    <text evidence="2">The sequence shown here is derived from an EMBL/GenBank/DDBJ whole genome shotgun (WGS) entry which is preliminary data.</text>
</comment>